<evidence type="ECO:0000313" key="1">
    <source>
        <dbReference type="EMBL" id="CAB4143726.1"/>
    </source>
</evidence>
<dbReference type="EMBL" id="LR796423">
    <property type="protein sequence ID" value="CAB4143726.1"/>
    <property type="molecule type" value="Genomic_DNA"/>
</dbReference>
<gene>
    <name evidence="1" type="ORF">UFOVP447_219</name>
</gene>
<reference evidence="1" key="1">
    <citation type="submission" date="2020-04" db="EMBL/GenBank/DDBJ databases">
        <authorList>
            <person name="Chiriac C."/>
            <person name="Salcher M."/>
            <person name="Ghai R."/>
            <person name="Kavagutti S V."/>
        </authorList>
    </citation>
    <scope>NUCLEOTIDE SEQUENCE</scope>
</reference>
<organism evidence="1">
    <name type="scientific">uncultured Caudovirales phage</name>
    <dbReference type="NCBI Taxonomy" id="2100421"/>
    <lineage>
        <taxon>Viruses</taxon>
        <taxon>Duplodnaviria</taxon>
        <taxon>Heunggongvirae</taxon>
        <taxon>Uroviricota</taxon>
        <taxon>Caudoviricetes</taxon>
        <taxon>Peduoviridae</taxon>
        <taxon>Maltschvirus</taxon>
        <taxon>Maltschvirus maltsch</taxon>
    </lineage>
</organism>
<sequence length="61" mass="7077">MMVERETVTIKITPEKLEQYDRQLGKLRSWLTGWSDAGKMGPPGSEVLWQLQSMLRNKEAK</sequence>
<proteinExistence type="predicted"/>
<protein>
    <submittedName>
        <fullName evidence="1">Uncharacterized protein</fullName>
    </submittedName>
</protein>
<name>A0A6J5MF91_9CAUD</name>
<accession>A0A6J5MF91</accession>